<feature type="region of interest" description="Disordered" evidence="5">
    <location>
        <begin position="62"/>
        <end position="135"/>
    </location>
</feature>
<feature type="compositionally biased region" description="Low complexity" evidence="5">
    <location>
        <begin position="102"/>
        <end position="112"/>
    </location>
</feature>
<dbReference type="PANTHER" id="PTHR10168">
    <property type="entry name" value="GLUTAREDOXIN"/>
    <property type="match status" value="1"/>
</dbReference>
<dbReference type="PROSITE" id="PS51354">
    <property type="entry name" value="GLUTAREDOXIN_2"/>
    <property type="match status" value="1"/>
</dbReference>
<proteinExistence type="inferred from homology"/>
<comment type="subcellular location">
    <subcellularLocation>
        <location evidence="1">Cytoplasm</location>
    </subcellularLocation>
</comment>
<dbReference type="InterPro" id="IPR036249">
    <property type="entry name" value="Thioredoxin-like_sf"/>
</dbReference>
<sequence length="221" mass="23582">MRVEALDGVNSGCSDTHKDSTLGVTIAYVENDKRELVQEVHQLARLGMLLVDSAEGNVLVQSGSGEWEGGEGRSHRGSSLSLKRAATATVEDRGGYIGGRAGRSSAALAPGGSSSGGSGTPPGHPSNRTKRKTKTNFVKMIDENAVIIISTSKCCMCIIVKSLLVSLGINPKVFNVDKEEKNFVLMKLSKMNEDANSSTGGRGRTIGVTNRVYRREVLRRC</sequence>
<comment type="similarity">
    <text evidence="2">Belongs to the glutaredoxin family. CC-type subfamily.</text>
</comment>
<evidence type="ECO:0000256" key="4">
    <source>
        <dbReference type="ARBA" id="ARBA00023284"/>
    </source>
</evidence>
<name>A0A2G2XEY4_CAPBA</name>
<dbReference type="InterPro" id="IPR002109">
    <property type="entry name" value="Glutaredoxin"/>
</dbReference>
<evidence type="ECO:0000259" key="6">
    <source>
        <dbReference type="Pfam" id="PF00462"/>
    </source>
</evidence>
<reference evidence="7 8" key="1">
    <citation type="journal article" date="2017" name="Genome Biol.">
        <title>New reference genome sequences of hot pepper reveal the massive evolution of plant disease-resistance genes by retroduplication.</title>
        <authorList>
            <person name="Kim S."/>
            <person name="Park J."/>
            <person name="Yeom S.I."/>
            <person name="Kim Y.M."/>
            <person name="Seo E."/>
            <person name="Kim K.T."/>
            <person name="Kim M.S."/>
            <person name="Lee J.M."/>
            <person name="Cheong K."/>
            <person name="Shin H.S."/>
            <person name="Kim S.B."/>
            <person name="Han K."/>
            <person name="Lee J."/>
            <person name="Park M."/>
            <person name="Lee H.A."/>
            <person name="Lee H.Y."/>
            <person name="Lee Y."/>
            <person name="Oh S."/>
            <person name="Lee J.H."/>
            <person name="Choi E."/>
            <person name="Choi E."/>
            <person name="Lee S.E."/>
            <person name="Jeon J."/>
            <person name="Kim H."/>
            <person name="Choi G."/>
            <person name="Song H."/>
            <person name="Lee J."/>
            <person name="Lee S.C."/>
            <person name="Kwon J.K."/>
            <person name="Lee H.Y."/>
            <person name="Koo N."/>
            <person name="Hong Y."/>
            <person name="Kim R.W."/>
            <person name="Kang W.H."/>
            <person name="Huh J.H."/>
            <person name="Kang B.C."/>
            <person name="Yang T.J."/>
            <person name="Lee Y.H."/>
            <person name="Bennetzen J.L."/>
            <person name="Choi D."/>
        </authorList>
    </citation>
    <scope>NUCLEOTIDE SEQUENCE [LARGE SCALE GENOMIC DNA]</scope>
    <source>
        <strain evidence="8">cv. PBC81</strain>
    </source>
</reference>
<organism evidence="7 8">
    <name type="scientific">Capsicum baccatum</name>
    <name type="common">Peruvian pepper</name>
    <dbReference type="NCBI Taxonomy" id="33114"/>
    <lineage>
        <taxon>Eukaryota</taxon>
        <taxon>Viridiplantae</taxon>
        <taxon>Streptophyta</taxon>
        <taxon>Embryophyta</taxon>
        <taxon>Tracheophyta</taxon>
        <taxon>Spermatophyta</taxon>
        <taxon>Magnoliopsida</taxon>
        <taxon>eudicotyledons</taxon>
        <taxon>Gunneridae</taxon>
        <taxon>Pentapetalae</taxon>
        <taxon>asterids</taxon>
        <taxon>lamiids</taxon>
        <taxon>Solanales</taxon>
        <taxon>Solanaceae</taxon>
        <taxon>Solanoideae</taxon>
        <taxon>Capsiceae</taxon>
        <taxon>Capsicum</taxon>
    </lineage>
</organism>
<dbReference type="Proteomes" id="UP000224567">
    <property type="component" value="Unassembled WGS sequence"/>
</dbReference>
<keyword evidence="3" id="KW-0963">Cytoplasm</keyword>
<dbReference type="AlphaFoldDB" id="A0A2G2XEY4"/>
<keyword evidence="8" id="KW-1185">Reference proteome</keyword>
<evidence type="ECO:0000313" key="8">
    <source>
        <dbReference type="Proteomes" id="UP000224567"/>
    </source>
</evidence>
<evidence type="ECO:0000256" key="2">
    <source>
        <dbReference type="ARBA" id="ARBA00007568"/>
    </source>
</evidence>
<accession>A0A2G2XEY4</accession>
<dbReference type="Gene3D" id="3.40.30.10">
    <property type="entry name" value="Glutaredoxin"/>
    <property type="match status" value="1"/>
</dbReference>
<protein>
    <recommendedName>
        <fullName evidence="6">Glutaredoxin domain-containing protein</fullName>
    </recommendedName>
</protein>
<dbReference type="Pfam" id="PF00462">
    <property type="entry name" value="Glutaredoxin"/>
    <property type="match status" value="1"/>
</dbReference>
<reference evidence="8" key="2">
    <citation type="journal article" date="2017" name="J. Anim. Genet.">
        <title>Multiple reference genome sequences of hot pepper reveal the massive evolution of plant disease resistance genes by retroduplication.</title>
        <authorList>
            <person name="Kim S."/>
            <person name="Park J."/>
            <person name="Yeom S.-I."/>
            <person name="Kim Y.-M."/>
            <person name="Seo E."/>
            <person name="Kim K.-T."/>
            <person name="Kim M.-S."/>
            <person name="Lee J.M."/>
            <person name="Cheong K."/>
            <person name="Shin H.-S."/>
            <person name="Kim S.-B."/>
            <person name="Han K."/>
            <person name="Lee J."/>
            <person name="Park M."/>
            <person name="Lee H.-A."/>
            <person name="Lee H.-Y."/>
            <person name="Lee Y."/>
            <person name="Oh S."/>
            <person name="Lee J.H."/>
            <person name="Choi E."/>
            <person name="Choi E."/>
            <person name="Lee S.E."/>
            <person name="Jeon J."/>
            <person name="Kim H."/>
            <person name="Choi G."/>
            <person name="Song H."/>
            <person name="Lee J."/>
            <person name="Lee S.-C."/>
            <person name="Kwon J.-K."/>
            <person name="Lee H.-Y."/>
            <person name="Koo N."/>
            <person name="Hong Y."/>
            <person name="Kim R.W."/>
            <person name="Kang W.-H."/>
            <person name="Huh J.H."/>
            <person name="Kang B.-C."/>
            <person name="Yang T.-J."/>
            <person name="Lee Y.-H."/>
            <person name="Bennetzen J.L."/>
            <person name="Choi D."/>
        </authorList>
    </citation>
    <scope>NUCLEOTIDE SEQUENCE [LARGE SCALE GENOMIC DNA]</scope>
    <source>
        <strain evidence="8">cv. PBC81</strain>
    </source>
</reference>
<dbReference type="GO" id="GO:0005737">
    <property type="term" value="C:cytoplasm"/>
    <property type="evidence" value="ECO:0007669"/>
    <property type="project" value="UniProtKB-SubCell"/>
</dbReference>
<keyword evidence="4" id="KW-0676">Redox-active center</keyword>
<dbReference type="InterPro" id="IPR011905">
    <property type="entry name" value="GlrX-like_pln_2"/>
</dbReference>
<dbReference type="OrthoDB" id="1226407at2759"/>
<evidence type="ECO:0000256" key="3">
    <source>
        <dbReference type="ARBA" id="ARBA00022490"/>
    </source>
</evidence>
<dbReference type="SUPFAM" id="SSF52833">
    <property type="entry name" value="Thioredoxin-like"/>
    <property type="match status" value="1"/>
</dbReference>
<comment type="caution">
    <text evidence="7">The sequence shown here is derived from an EMBL/GenBank/DDBJ whole genome shotgun (WGS) entry which is preliminary data.</text>
</comment>
<dbReference type="EMBL" id="MLFT02000002">
    <property type="protein sequence ID" value="PHT55901.1"/>
    <property type="molecule type" value="Genomic_DNA"/>
</dbReference>
<gene>
    <name evidence="7" type="ORF">CQW23_04387</name>
</gene>
<evidence type="ECO:0000313" key="7">
    <source>
        <dbReference type="EMBL" id="PHT55901.1"/>
    </source>
</evidence>
<evidence type="ECO:0000256" key="5">
    <source>
        <dbReference type="SAM" id="MobiDB-lite"/>
    </source>
</evidence>
<dbReference type="STRING" id="33114.A0A2G2XEY4"/>
<feature type="domain" description="Glutaredoxin" evidence="6">
    <location>
        <begin position="146"/>
        <end position="180"/>
    </location>
</feature>
<evidence type="ECO:0000256" key="1">
    <source>
        <dbReference type="ARBA" id="ARBA00004496"/>
    </source>
</evidence>